<dbReference type="GO" id="GO:0016020">
    <property type="term" value="C:membrane"/>
    <property type="evidence" value="ECO:0007669"/>
    <property type="project" value="UniProtKB-SubCell"/>
</dbReference>
<keyword evidence="4 5" id="KW-0472">Membrane</keyword>
<dbReference type="Pfam" id="PF00892">
    <property type="entry name" value="EamA"/>
    <property type="match status" value="2"/>
</dbReference>
<feature type="transmembrane region" description="Helical" evidence="5">
    <location>
        <begin position="43"/>
        <end position="64"/>
    </location>
</feature>
<keyword evidence="8" id="KW-1185">Reference proteome</keyword>
<evidence type="ECO:0000313" key="8">
    <source>
        <dbReference type="Proteomes" id="UP000321058"/>
    </source>
</evidence>
<evidence type="ECO:0000256" key="4">
    <source>
        <dbReference type="ARBA" id="ARBA00023136"/>
    </source>
</evidence>
<proteinExistence type="predicted"/>
<evidence type="ECO:0000256" key="3">
    <source>
        <dbReference type="ARBA" id="ARBA00022989"/>
    </source>
</evidence>
<evidence type="ECO:0000256" key="1">
    <source>
        <dbReference type="ARBA" id="ARBA00004141"/>
    </source>
</evidence>
<keyword evidence="2 5" id="KW-0812">Transmembrane</keyword>
<feature type="transmembrane region" description="Helical" evidence="5">
    <location>
        <begin position="278"/>
        <end position="296"/>
    </location>
</feature>
<feature type="transmembrane region" description="Helical" evidence="5">
    <location>
        <begin position="253"/>
        <end position="272"/>
    </location>
</feature>
<name>A0A512NMD6_9HYPH</name>
<dbReference type="InterPro" id="IPR050638">
    <property type="entry name" value="AA-Vitamin_Transporters"/>
</dbReference>
<dbReference type="OrthoDB" id="9810556at2"/>
<feature type="transmembrane region" description="Helical" evidence="5">
    <location>
        <begin position="76"/>
        <end position="95"/>
    </location>
</feature>
<dbReference type="PANTHER" id="PTHR32322:SF9">
    <property type="entry name" value="AMINO-ACID METABOLITE EFFLUX PUMP-RELATED"/>
    <property type="match status" value="1"/>
</dbReference>
<feature type="transmembrane region" description="Helical" evidence="5">
    <location>
        <begin position="134"/>
        <end position="152"/>
    </location>
</feature>
<dbReference type="InterPro" id="IPR037185">
    <property type="entry name" value="EmrE-like"/>
</dbReference>
<evidence type="ECO:0000256" key="5">
    <source>
        <dbReference type="SAM" id="Phobius"/>
    </source>
</evidence>
<evidence type="ECO:0000313" key="7">
    <source>
        <dbReference type="EMBL" id="GEP60106.1"/>
    </source>
</evidence>
<feature type="transmembrane region" description="Helical" evidence="5">
    <location>
        <begin position="224"/>
        <end position="246"/>
    </location>
</feature>
<feature type="domain" description="EamA" evidence="6">
    <location>
        <begin position="161"/>
        <end position="292"/>
    </location>
</feature>
<dbReference type="EMBL" id="BKAJ01000150">
    <property type="protein sequence ID" value="GEP60106.1"/>
    <property type="molecule type" value="Genomic_DNA"/>
</dbReference>
<sequence>MTIRSTSNLHMTSTEWALLLFLSVLWGAGYLFGQIALAELSPFAIAFSRVALATMALLAVGLFAGQTFRLSWKVGALYLALGALGVLVPSILMLWSQVRIGAGLTSLLGATSPLFTVVIAHFLTRGEKMTPLRLGGMAVALVGVAIATRPVADGAGESILAELAVLAAAFCQAYAAVLARRCDASSPLELATGQLAGASLLSLPILLVVEGPRMLSRLSVETVLALLALALLTTALGYLIFFRLLVRAGATNVALISLLVPVTALFLAAVVLGEELSWSVFAGAVLILAGLVTFGAR</sequence>
<dbReference type="RefSeq" id="WP_147155475.1">
    <property type="nucleotide sequence ID" value="NZ_BKAJ01000150.1"/>
</dbReference>
<dbReference type="Proteomes" id="UP000321058">
    <property type="component" value="Unassembled WGS sequence"/>
</dbReference>
<protein>
    <submittedName>
        <fullName evidence="7">ABC transporter permease</fullName>
    </submittedName>
</protein>
<gene>
    <name evidence="7" type="ORF">RSO01_72720</name>
</gene>
<evidence type="ECO:0000259" key="6">
    <source>
        <dbReference type="Pfam" id="PF00892"/>
    </source>
</evidence>
<feature type="domain" description="EamA" evidence="6">
    <location>
        <begin position="17"/>
        <end position="147"/>
    </location>
</feature>
<feature type="transmembrane region" description="Helical" evidence="5">
    <location>
        <begin position="190"/>
        <end position="209"/>
    </location>
</feature>
<dbReference type="AlphaFoldDB" id="A0A512NMD6"/>
<organism evidence="7 8">
    <name type="scientific">Reyranella soli</name>
    <dbReference type="NCBI Taxonomy" id="1230389"/>
    <lineage>
        <taxon>Bacteria</taxon>
        <taxon>Pseudomonadati</taxon>
        <taxon>Pseudomonadota</taxon>
        <taxon>Alphaproteobacteria</taxon>
        <taxon>Hyphomicrobiales</taxon>
        <taxon>Reyranellaceae</taxon>
        <taxon>Reyranella</taxon>
    </lineage>
</organism>
<keyword evidence="3 5" id="KW-1133">Transmembrane helix</keyword>
<feature type="transmembrane region" description="Helical" evidence="5">
    <location>
        <begin position="101"/>
        <end position="122"/>
    </location>
</feature>
<evidence type="ECO:0000256" key="2">
    <source>
        <dbReference type="ARBA" id="ARBA00022692"/>
    </source>
</evidence>
<feature type="transmembrane region" description="Helical" evidence="5">
    <location>
        <begin position="158"/>
        <end position="178"/>
    </location>
</feature>
<dbReference type="InterPro" id="IPR000620">
    <property type="entry name" value="EamA_dom"/>
</dbReference>
<comment type="caution">
    <text evidence="7">The sequence shown here is derived from an EMBL/GenBank/DDBJ whole genome shotgun (WGS) entry which is preliminary data.</text>
</comment>
<reference evidence="7 8" key="1">
    <citation type="submission" date="2019-07" db="EMBL/GenBank/DDBJ databases">
        <title>Whole genome shotgun sequence of Reyranella soli NBRC 108950.</title>
        <authorList>
            <person name="Hosoyama A."/>
            <person name="Uohara A."/>
            <person name="Ohji S."/>
            <person name="Ichikawa N."/>
        </authorList>
    </citation>
    <scope>NUCLEOTIDE SEQUENCE [LARGE SCALE GENOMIC DNA]</scope>
    <source>
        <strain evidence="7 8">NBRC 108950</strain>
    </source>
</reference>
<dbReference type="PANTHER" id="PTHR32322">
    <property type="entry name" value="INNER MEMBRANE TRANSPORTER"/>
    <property type="match status" value="1"/>
</dbReference>
<dbReference type="SUPFAM" id="SSF103481">
    <property type="entry name" value="Multidrug resistance efflux transporter EmrE"/>
    <property type="match status" value="2"/>
</dbReference>
<accession>A0A512NMD6</accession>
<comment type="subcellular location">
    <subcellularLocation>
        <location evidence="1">Membrane</location>
        <topology evidence="1">Multi-pass membrane protein</topology>
    </subcellularLocation>
</comment>